<protein>
    <submittedName>
        <fullName evidence="12">Uncharacterized protein LOC112553034</fullName>
    </submittedName>
</protein>
<dbReference type="GO" id="GO:0005886">
    <property type="term" value="C:plasma membrane"/>
    <property type="evidence" value="ECO:0007669"/>
    <property type="project" value="UniProtKB-SubCell"/>
</dbReference>
<accession>A0A8N1SC31</accession>
<gene>
    <name evidence="12" type="primary">LOC112553034</name>
</gene>
<dbReference type="GO" id="GO:0005549">
    <property type="term" value="F:odorant binding"/>
    <property type="evidence" value="ECO:0007669"/>
    <property type="project" value="InterPro"/>
</dbReference>
<evidence type="ECO:0000256" key="8">
    <source>
        <dbReference type="ARBA" id="ARBA00023170"/>
    </source>
</evidence>
<dbReference type="RefSeq" id="XP_025075628.1">
    <property type="nucleotide sequence ID" value="XM_025219843.1"/>
</dbReference>
<organism evidence="11 12">
    <name type="scientific">Pogonomyrmex barbatus</name>
    <name type="common">red harvester ant</name>
    <dbReference type="NCBI Taxonomy" id="144034"/>
    <lineage>
        <taxon>Eukaryota</taxon>
        <taxon>Metazoa</taxon>
        <taxon>Ecdysozoa</taxon>
        <taxon>Arthropoda</taxon>
        <taxon>Hexapoda</taxon>
        <taxon>Insecta</taxon>
        <taxon>Pterygota</taxon>
        <taxon>Neoptera</taxon>
        <taxon>Endopterygota</taxon>
        <taxon>Hymenoptera</taxon>
        <taxon>Apocrita</taxon>
        <taxon>Aculeata</taxon>
        <taxon>Formicoidea</taxon>
        <taxon>Formicidae</taxon>
        <taxon>Myrmicinae</taxon>
        <taxon>Pogonomyrmex</taxon>
    </lineage>
</organism>
<comment type="subcellular location">
    <subcellularLocation>
        <location evidence="1">Cell membrane</location>
        <topology evidence="1">Multi-pass membrane protein</topology>
    </subcellularLocation>
</comment>
<evidence type="ECO:0000256" key="1">
    <source>
        <dbReference type="ARBA" id="ARBA00004651"/>
    </source>
</evidence>
<keyword evidence="11" id="KW-1185">Reference proteome</keyword>
<keyword evidence="3" id="KW-0716">Sensory transduction</keyword>
<dbReference type="InterPro" id="IPR004117">
    <property type="entry name" value="7tm6_olfct_rcpt"/>
</dbReference>
<reference evidence="12" key="1">
    <citation type="submission" date="2025-08" db="UniProtKB">
        <authorList>
            <consortium name="RefSeq"/>
        </authorList>
    </citation>
    <scope>IDENTIFICATION</scope>
</reference>
<keyword evidence="9" id="KW-0807">Transducer</keyword>
<keyword evidence="4 10" id="KW-0812">Transmembrane</keyword>
<evidence type="ECO:0000256" key="5">
    <source>
        <dbReference type="ARBA" id="ARBA00022725"/>
    </source>
</evidence>
<evidence type="ECO:0000256" key="10">
    <source>
        <dbReference type="SAM" id="Phobius"/>
    </source>
</evidence>
<evidence type="ECO:0000313" key="12">
    <source>
        <dbReference type="RefSeq" id="XP_025075628.1"/>
    </source>
</evidence>
<dbReference type="AlphaFoldDB" id="A0A8N1SC31"/>
<evidence type="ECO:0000256" key="9">
    <source>
        <dbReference type="ARBA" id="ARBA00023224"/>
    </source>
</evidence>
<dbReference type="PANTHER" id="PTHR21137:SF35">
    <property type="entry name" value="ODORANT RECEPTOR 19A-RELATED"/>
    <property type="match status" value="1"/>
</dbReference>
<keyword evidence="6 10" id="KW-1133">Transmembrane helix</keyword>
<evidence type="ECO:0000313" key="11">
    <source>
        <dbReference type="Proteomes" id="UP000504615"/>
    </source>
</evidence>
<dbReference type="Proteomes" id="UP000504615">
    <property type="component" value="Unplaced"/>
</dbReference>
<feature type="transmembrane region" description="Helical" evidence="10">
    <location>
        <begin position="129"/>
        <end position="154"/>
    </location>
</feature>
<keyword evidence="7 10" id="KW-0472">Membrane</keyword>
<keyword evidence="2" id="KW-1003">Cell membrane</keyword>
<evidence type="ECO:0000256" key="2">
    <source>
        <dbReference type="ARBA" id="ARBA00022475"/>
    </source>
</evidence>
<evidence type="ECO:0000256" key="6">
    <source>
        <dbReference type="ARBA" id="ARBA00022989"/>
    </source>
</evidence>
<dbReference type="GO" id="GO:0007165">
    <property type="term" value="P:signal transduction"/>
    <property type="evidence" value="ECO:0007669"/>
    <property type="project" value="UniProtKB-KW"/>
</dbReference>
<dbReference type="OrthoDB" id="7696577at2759"/>
<keyword evidence="8" id="KW-0675">Receptor</keyword>
<sequence length="215" mass="25634">MLSNFLREYNINRVFLSIIGCWPFQNKLVRNSLRTLCFLLEISYCPFEILLLYDHWNDGQMIFEGCYQIVVSASFIVRQVNEFWNYDKFRQLYKTIDEHWDIFTNDIEIRILKDYSMLSRKFTKYYSMLMYIMMSIFITIPLTPMILDIIVPLNESRPRFFALVVEFRVDKDEYFLPIFFYTTTIIVVGTNVTMAIDAMHIACTAHACSLFAAIR</sequence>
<name>A0A8N1SC31_9HYME</name>
<evidence type="ECO:0000256" key="3">
    <source>
        <dbReference type="ARBA" id="ARBA00022606"/>
    </source>
</evidence>
<proteinExistence type="predicted"/>
<evidence type="ECO:0000256" key="7">
    <source>
        <dbReference type="ARBA" id="ARBA00023136"/>
    </source>
</evidence>
<dbReference type="GeneID" id="112553034"/>
<dbReference type="PANTHER" id="PTHR21137">
    <property type="entry name" value="ODORANT RECEPTOR"/>
    <property type="match status" value="1"/>
</dbReference>
<keyword evidence="5" id="KW-0552">Olfaction</keyword>
<dbReference type="GO" id="GO:0004984">
    <property type="term" value="F:olfactory receptor activity"/>
    <property type="evidence" value="ECO:0007669"/>
    <property type="project" value="InterPro"/>
</dbReference>
<evidence type="ECO:0000256" key="4">
    <source>
        <dbReference type="ARBA" id="ARBA00022692"/>
    </source>
</evidence>
<feature type="transmembrane region" description="Helical" evidence="10">
    <location>
        <begin position="174"/>
        <end position="196"/>
    </location>
</feature>